<evidence type="ECO:0000313" key="1">
    <source>
        <dbReference type="Proteomes" id="UP000492821"/>
    </source>
</evidence>
<keyword evidence="1" id="KW-1185">Reference proteome</keyword>
<dbReference type="WBParaSite" id="Pan_g3274.t1">
    <property type="protein sequence ID" value="Pan_g3274.t1"/>
    <property type="gene ID" value="Pan_g3274"/>
</dbReference>
<protein>
    <submittedName>
        <fullName evidence="2">FBA domain-containing protein</fullName>
    </submittedName>
</protein>
<accession>A0A7E4VTJ2</accession>
<organism evidence="1 2">
    <name type="scientific">Panagrellus redivivus</name>
    <name type="common">Microworm</name>
    <dbReference type="NCBI Taxonomy" id="6233"/>
    <lineage>
        <taxon>Eukaryota</taxon>
        <taxon>Metazoa</taxon>
        <taxon>Ecdysozoa</taxon>
        <taxon>Nematoda</taxon>
        <taxon>Chromadorea</taxon>
        <taxon>Rhabditida</taxon>
        <taxon>Tylenchina</taxon>
        <taxon>Panagrolaimomorpha</taxon>
        <taxon>Panagrolaimoidea</taxon>
        <taxon>Panagrolaimidae</taxon>
        <taxon>Panagrellus</taxon>
    </lineage>
</organism>
<reference evidence="1" key="1">
    <citation type="journal article" date="2013" name="Genetics">
        <title>The draft genome and transcriptome of Panagrellus redivivus are shaped by the harsh demands of a free-living lifestyle.</title>
        <authorList>
            <person name="Srinivasan J."/>
            <person name="Dillman A.R."/>
            <person name="Macchietto M.G."/>
            <person name="Heikkinen L."/>
            <person name="Lakso M."/>
            <person name="Fracchia K.M."/>
            <person name="Antoshechkin I."/>
            <person name="Mortazavi A."/>
            <person name="Wong G."/>
            <person name="Sternberg P.W."/>
        </authorList>
    </citation>
    <scope>NUCLEOTIDE SEQUENCE [LARGE SCALE GENOMIC DNA]</scope>
    <source>
        <strain evidence="1">MT8872</strain>
    </source>
</reference>
<dbReference type="AlphaFoldDB" id="A0A7E4VTJ2"/>
<name>A0A7E4VTJ2_PANRE</name>
<sequence>MPYSLLKLPYGLQRRLRSLANPKETYNLQVAIGHQKSYLHPHQMCFTKCSYYLCIINKGGNIILTDTSPWFNINEVLDWKNGSLRPREDPGFYLTLNCWHPPTNAARRIRQKFGPHFQEFKSNGHGRFEKGFLIIKFGNKRAGEGYFALPTPEVITRFFFQVVPLTVN</sequence>
<dbReference type="Proteomes" id="UP000492821">
    <property type="component" value="Unassembled WGS sequence"/>
</dbReference>
<reference evidence="2" key="2">
    <citation type="submission" date="2020-10" db="UniProtKB">
        <authorList>
            <consortium name="WormBaseParasite"/>
        </authorList>
    </citation>
    <scope>IDENTIFICATION</scope>
</reference>
<proteinExistence type="predicted"/>
<evidence type="ECO:0000313" key="2">
    <source>
        <dbReference type="WBParaSite" id="Pan_g3274.t1"/>
    </source>
</evidence>